<dbReference type="InterPro" id="IPR006680">
    <property type="entry name" value="Amidohydro-rel"/>
</dbReference>
<dbReference type="GO" id="GO:0016787">
    <property type="term" value="F:hydrolase activity"/>
    <property type="evidence" value="ECO:0007669"/>
    <property type="project" value="InterPro"/>
</dbReference>
<dbReference type="PANTHER" id="PTHR21240">
    <property type="entry name" value="2-AMINO-3-CARBOXYLMUCONATE-6-SEMIALDEHYDE DECARBOXYLASE"/>
    <property type="match status" value="1"/>
</dbReference>
<dbReference type="PANTHER" id="PTHR21240:SF28">
    <property type="entry name" value="ISO-OROTATE DECARBOXYLASE (EUROFUNG)"/>
    <property type="match status" value="1"/>
</dbReference>
<name>A0AAP2Z8D4_9EURY</name>
<sequence>MTIETNHAAWRRENPVIDMHTHIGVDYLDDAVRFMDQNGLEMMVDISAHTGESFETLIEGFSEYPDRFAAFSGIDFEDLGEEGWIERELERMEEAVEAGAVGFKIHKRMGMVYTNPDGDIVPVDDERLAPIFEKAAELDVVVAFHIADPKAFFRPLTPENERYEELSENPDWWWGDREKHPYGWWELIRQLEKVISRHPETKFLGVHFGCAAEEVEYVADVMRDNPNYIIDVSARLGEIGRHDAERVRDIFLEFQDRILFGTDLGVRESIMLGSPQGFDPTDEDVEEFYDAHWHYFETDEAGIPHPTPIQGDWTVDAIDLPRDVLEKFYVENAKKHLKL</sequence>
<dbReference type="Gene3D" id="3.20.20.140">
    <property type="entry name" value="Metal-dependent hydrolases"/>
    <property type="match status" value="1"/>
</dbReference>
<evidence type="ECO:0000313" key="4">
    <source>
        <dbReference type="Proteomes" id="UP001321047"/>
    </source>
</evidence>
<keyword evidence="4" id="KW-1185">Reference proteome</keyword>
<dbReference type="Pfam" id="PF04909">
    <property type="entry name" value="Amidohydro_2"/>
    <property type="match status" value="1"/>
</dbReference>
<dbReference type="EMBL" id="JAOPJZ010000002">
    <property type="protein sequence ID" value="MCU4751249.1"/>
    <property type="molecule type" value="Genomic_DNA"/>
</dbReference>
<keyword evidence="1" id="KW-0456">Lyase</keyword>
<protein>
    <submittedName>
        <fullName evidence="3">Amidohydrolase family protein</fullName>
    </submittedName>
</protein>
<dbReference type="InterPro" id="IPR032465">
    <property type="entry name" value="ACMSD"/>
</dbReference>
<evidence type="ECO:0000313" key="3">
    <source>
        <dbReference type="EMBL" id="MCU4751249.1"/>
    </source>
</evidence>
<evidence type="ECO:0000259" key="2">
    <source>
        <dbReference type="Pfam" id="PF04909"/>
    </source>
</evidence>
<dbReference type="GO" id="GO:0016831">
    <property type="term" value="F:carboxy-lyase activity"/>
    <property type="evidence" value="ECO:0007669"/>
    <property type="project" value="InterPro"/>
</dbReference>
<dbReference type="SUPFAM" id="SSF51556">
    <property type="entry name" value="Metallo-dependent hydrolases"/>
    <property type="match status" value="1"/>
</dbReference>
<dbReference type="AlphaFoldDB" id="A0AAP2Z8D4"/>
<evidence type="ECO:0000256" key="1">
    <source>
        <dbReference type="ARBA" id="ARBA00023239"/>
    </source>
</evidence>
<dbReference type="GO" id="GO:0005737">
    <property type="term" value="C:cytoplasm"/>
    <property type="evidence" value="ECO:0007669"/>
    <property type="project" value="TreeGrafter"/>
</dbReference>
<comment type="caution">
    <text evidence="3">The sequence shown here is derived from an EMBL/GenBank/DDBJ whole genome shotgun (WGS) entry which is preliminary data.</text>
</comment>
<dbReference type="Proteomes" id="UP001321047">
    <property type="component" value="Unassembled WGS sequence"/>
</dbReference>
<gene>
    <name evidence="3" type="ORF">OB919_04505</name>
</gene>
<accession>A0AAP2Z8D4</accession>
<dbReference type="GO" id="GO:0019748">
    <property type="term" value="P:secondary metabolic process"/>
    <property type="evidence" value="ECO:0007669"/>
    <property type="project" value="TreeGrafter"/>
</dbReference>
<organism evidence="3 4">
    <name type="scientific">Natronosalvus hydrolyticus</name>
    <dbReference type="NCBI Taxonomy" id="2979988"/>
    <lineage>
        <taxon>Archaea</taxon>
        <taxon>Methanobacteriati</taxon>
        <taxon>Methanobacteriota</taxon>
        <taxon>Stenosarchaea group</taxon>
        <taxon>Halobacteria</taxon>
        <taxon>Halobacteriales</taxon>
        <taxon>Natrialbaceae</taxon>
        <taxon>Natronosalvus</taxon>
    </lineage>
</organism>
<reference evidence="3 4" key="1">
    <citation type="submission" date="2022-09" db="EMBL/GenBank/DDBJ databases">
        <title>Enrichment on poylsaccharides allowed isolation of novel metabolic and taxonomic groups of Haloarchaea.</title>
        <authorList>
            <person name="Sorokin D.Y."/>
            <person name="Elcheninov A.G."/>
            <person name="Khizhniak T.V."/>
            <person name="Kolganova T.V."/>
            <person name="Kublanov I.V."/>
        </authorList>
    </citation>
    <scope>NUCLEOTIDE SEQUENCE [LARGE SCALE GENOMIC DNA]</scope>
    <source>
        <strain evidence="3 4">AArc-curdl1</strain>
    </source>
</reference>
<feature type="domain" description="Amidohydrolase-related" evidence="2">
    <location>
        <begin position="17"/>
        <end position="337"/>
    </location>
</feature>
<dbReference type="RefSeq" id="WP_342806824.1">
    <property type="nucleotide sequence ID" value="NZ_JAOPJZ010000002.1"/>
</dbReference>
<proteinExistence type="predicted"/>
<dbReference type="InterPro" id="IPR032466">
    <property type="entry name" value="Metal_Hydrolase"/>
</dbReference>